<sequence length="465" mass="50290">MPGESCSSPASPGKRIARALTDPFLDTTDASLEPKDSTDSTFRLLKSRGGVNMRGGDSPIPPEGITAEVIVVASFDELHKRAQEAKGKIVVYNEPFISYGETVRYRSQGAVEAAKVGAVASLIRSIASFSIHSPHTGWQDYHPDVPRIPTACISVEDAEMMSRMSLRGTKIVVHLKMGAKTYPDSPSFNTVAEIVGSKYPEQIVLVSGHLDSWDVGQGAMDDGGGAFISWEALSIIKDLGLRPKRTLRLVLWTAEEQGGIGAEQYYELHKYKPEALVLQLGGSGFPVQRLAPAERQRASLRDDLSKYFWFHHSQGDTMTVQDPNQMNLCAAVWTVVSYVIADMEEMLPSDSQLKKESKQNPTVSLLLQPFEAGAFVEPQQQPGNNRNCSMVVSSLESRVSLWATSGTSGNETGYQGPGHLLGMGCSLLHATHHGAVGLRLEVGASLVGACDDHLPLAEPGFISVV</sequence>
<dbReference type="OrthoDB" id="10013407at2759"/>
<dbReference type="GO" id="GO:0006508">
    <property type="term" value="P:proteolysis"/>
    <property type="evidence" value="ECO:0007669"/>
    <property type="project" value="UniProtKB-KW"/>
</dbReference>
<dbReference type="GO" id="GO:0005783">
    <property type="term" value="C:endoplasmic reticulum"/>
    <property type="evidence" value="ECO:0007669"/>
    <property type="project" value="UniProtKB-SubCell"/>
</dbReference>
<dbReference type="GO" id="GO:0005794">
    <property type="term" value="C:Golgi apparatus"/>
    <property type="evidence" value="ECO:0007669"/>
    <property type="project" value="UniProtKB-SubCell"/>
</dbReference>
<keyword evidence="14" id="KW-0862">Zinc</keyword>
<dbReference type="Pfam" id="PF04389">
    <property type="entry name" value="Peptidase_M28"/>
    <property type="match status" value="1"/>
</dbReference>
<comment type="subcellular location">
    <subcellularLocation>
        <location evidence="1">Endoplasmic reticulum</location>
    </subcellularLocation>
    <subcellularLocation>
        <location evidence="3">Golgi apparatus</location>
    </subcellularLocation>
    <subcellularLocation>
        <location evidence="2">Lysosome</location>
    </subcellularLocation>
    <subcellularLocation>
        <location evidence="4">Secreted</location>
    </subcellularLocation>
</comment>
<evidence type="ECO:0000256" key="14">
    <source>
        <dbReference type="ARBA" id="ARBA00022833"/>
    </source>
</evidence>
<keyword evidence="17" id="KW-0865">Zymogen</keyword>
<proteinExistence type="inferred from homology"/>
<keyword evidence="10" id="KW-0479">Metal-binding</keyword>
<dbReference type="GO" id="GO:0046872">
    <property type="term" value="F:metal ion binding"/>
    <property type="evidence" value="ECO:0007669"/>
    <property type="project" value="UniProtKB-KW"/>
</dbReference>
<keyword evidence="15" id="KW-0333">Golgi apparatus</keyword>
<organism evidence="24 25">
    <name type="scientific">Limosa lapponica baueri</name>
    <dbReference type="NCBI Taxonomy" id="1758121"/>
    <lineage>
        <taxon>Eukaryota</taxon>
        <taxon>Metazoa</taxon>
        <taxon>Chordata</taxon>
        <taxon>Craniata</taxon>
        <taxon>Vertebrata</taxon>
        <taxon>Euteleostomi</taxon>
        <taxon>Archelosauria</taxon>
        <taxon>Archosauria</taxon>
        <taxon>Dinosauria</taxon>
        <taxon>Saurischia</taxon>
        <taxon>Theropoda</taxon>
        <taxon>Coelurosauria</taxon>
        <taxon>Aves</taxon>
        <taxon>Neognathae</taxon>
        <taxon>Neoaves</taxon>
        <taxon>Charadriiformes</taxon>
        <taxon>Scolopacidae</taxon>
        <taxon>Limosa</taxon>
    </lineage>
</organism>
<evidence type="ECO:0000256" key="7">
    <source>
        <dbReference type="ARBA" id="ARBA00022525"/>
    </source>
</evidence>
<keyword evidence="16" id="KW-0482">Metalloprotease</keyword>
<evidence type="ECO:0000256" key="11">
    <source>
        <dbReference type="ARBA" id="ARBA00022729"/>
    </source>
</evidence>
<evidence type="ECO:0000256" key="13">
    <source>
        <dbReference type="ARBA" id="ARBA00022824"/>
    </source>
</evidence>
<dbReference type="SUPFAM" id="SSF53187">
    <property type="entry name" value="Zn-dependent exopeptidases"/>
    <property type="match status" value="1"/>
</dbReference>
<evidence type="ECO:0000256" key="8">
    <source>
        <dbReference type="ARBA" id="ARBA00022645"/>
    </source>
</evidence>
<evidence type="ECO:0000256" key="16">
    <source>
        <dbReference type="ARBA" id="ARBA00023049"/>
    </source>
</evidence>
<dbReference type="PANTHER" id="PTHR12053:SF3">
    <property type="entry name" value="CARBOXYPEPTIDASE Q"/>
    <property type="match status" value="1"/>
</dbReference>
<evidence type="ECO:0000256" key="18">
    <source>
        <dbReference type="ARBA" id="ARBA00023180"/>
    </source>
</evidence>
<protein>
    <recommendedName>
        <fullName evidence="6">Carboxypeptidase Q</fullName>
    </recommendedName>
    <alternativeName>
        <fullName evidence="21">Plasma glutamate carboxypeptidase</fullName>
    </alternativeName>
</protein>
<keyword evidence="9" id="KW-0645">Protease</keyword>
<evidence type="ECO:0000256" key="21">
    <source>
        <dbReference type="ARBA" id="ARBA00033328"/>
    </source>
</evidence>
<dbReference type="EMBL" id="KZ506029">
    <property type="protein sequence ID" value="PKU42142.1"/>
    <property type="molecule type" value="Genomic_DNA"/>
</dbReference>
<evidence type="ECO:0000259" key="23">
    <source>
        <dbReference type="Pfam" id="PF04389"/>
    </source>
</evidence>
<evidence type="ECO:0000256" key="19">
    <source>
        <dbReference type="ARBA" id="ARBA00023228"/>
    </source>
</evidence>
<evidence type="ECO:0000256" key="17">
    <source>
        <dbReference type="ARBA" id="ARBA00023145"/>
    </source>
</evidence>
<evidence type="ECO:0000256" key="15">
    <source>
        <dbReference type="ARBA" id="ARBA00023034"/>
    </source>
</evidence>
<feature type="compositionally biased region" description="Polar residues" evidence="22">
    <location>
        <begin position="1"/>
        <end position="10"/>
    </location>
</feature>
<evidence type="ECO:0000256" key="1">
    <source>
        <dbReference type="ARBA" id="ARBA00004240"/>
    </source>
</evidence>
<evidence type="ECO:0000256" key="10">
    <source>
        <dbReference type="ARBA" id="ARBA00022723"/>
    </source>
</evidence>
<dbReference type="GO" id="GO:0004180">
    <property type="term" value="F:carboxypeptidase activity"/>
    <property type="evidence" value="ECO:0007669"/>
    <property type="project" value="UniProtKB-KW"/>
</dbReference>
<keyword evidence="12" id="KW-0378">Hydrolase</keyword>
<feature type="domain" description="Peptidase M28" evidence="23">
    <location>
        <begin position="189"/>
        <end position="317"/>
    </location>
</feature>
<dbReference type="PANTHER" id="PTHR12053">
    <property type="entry name" value="PROTEASE FAMILY M28 PLASMA GLUTAMATE CARBOXYPEPTIDASE-RELATED"/>
    <property type="match status" value="1"/>
</dbReference>
<evidence type="ECO:0000313" key="25">
    <source>
        <dbReference type="Proteomes" id="UP000233556"/>
    </source>
</evidence>
<dbReference type="GO" id="GO:0005615">
    <property type="term" value="C:extracellular space"/>
    <property type="evidence" value="ECO:0007669"/>
    <property type="project" value="TreeGrafter"/>
</dbReference>
<evidence type="ECO:0000256" key="4">
    <source>
        <dbReference type="ARBA" id="ARBA00004613"/>
    </source>
</evidence>
<name>A0A2I0U7Y5_LIMLA</name>
<gene>
    <name evidence="24" type="ORF">llap_7553</name>
</gene>
<keyword evidence="25" id="KW-1185">Reference proteome</keyword>
<comment type="similarity">
    <text evidence="5">Belongs to the peptidase M28 family.</text>
</comment>
<keyword evidence="19" id="KW-0458">Lysosome</keyword>
<accession>A0A2I0U7Y5</accession>
<feature type="region of interest" description="Disordered" evidence="22">
    <location>
        <begin position="1"/>
        <end position="20"/>
    </location>
</feature>
<dbReference type="GO" id="GO:0043171">
    <property type="term" value="P:peptide catabolic process"/>
    <property type="evidence" value="ECO:0007669"/>
    <property type="project" value="TreeGrafter"/>
</dbReference>
<dbReference type="GO" id="GO:0070573">
    <property type="term" value="F:metallodipeptidase activity"/>
    <property type="evidence" value="ECO:0007669"/>
    <property type="project" value="InterPro"/>
</dbReference>
<reference evidence="25" key="2">
    <citation type="submission" date="2017-12" db="EMBL/GenBank/DDBJ databases">
        <title>Genome sequence of the Bar-tailed Godwit (Limosa lapponica baueri).</title>
        <authorList>
            <person name="Lima N.C.B."/>
            <person name="Parody-Merino A.M."/>
            <person name="Battley P.F."/>
            <person name="Fidler A.E."/>
            <person name="Prosdocimi F."/>
        </authorList>
    </citation>
    <scope>NUCLEOTIDE SEQUENCE [LARGE SCALE GENOMIC DNA]</scope>
</reference>
<keyword evidence="7" id="KW-0964">Secreted</keyword>
<evidence type="ECO:0000256" key="2">
    <source>
        <dbReference type="ARBA" id="ARBA00004371"/>
    </source>
</evidence>
<evidence type="ECO:0000256" key="5">
    <source>
        <dbReference type="ARBA" id="ARBA00010918"/>
    </source>
</evidence>
<evidence type="ECO:0000313" key="24">
    <source>
        <dbReference type="EMBL" id="PKU42142.1"/>
    </source>
</evidence>
<dbReference type="GO" id="GO:0005764">
    <property type="term" value="C:lysosome"/>
    <property type="evidence" value="ECO:0007669"/>
    <property type="project" value="UniProtKB-SubCell"/>
</dbReference>
<dbReference type="Proteomes" id="UP000233556">
    <property type="component" value="Unassembled WGS sequence"/>
</dbReference>
<evidence type="ECO:0000256" key="9">
    <source>
        <dbReference type="ARBA" id="ARBA00022670"/>
    </source>
</evidence>
<keyword evidence="18" id="KW-0325">Glycoprotein</keyword>
<dbReference type="Gene3D" id="3.50.30.30">
    <property type="match status" value="1"/>
</dbReference>
<dbReference type="InterPro" id="IPR007484">
    <property type="entry name" value="Peptidase_M28"/>
</dbReference>
<dbReference type="InterPro" id="IPR039866">
    <property type="entry name" value="CPQ"/>
</dbReference>
<dbReference type="FunFam" id="3.50.30.30:FF:000009">
    <property type="entry name" value="Carboxypeptidase Q"/>
    <property type="match status" value="1"/>
</dbReference>
<keyword evidence="13" id="KW-0256">Endoplasmic reticulum</keyword>
<evidence type="ECO:0000256" key="6">
    <source>
        <dbReference type="ARBA" id="ARBA00014116"/>
    </source>
</evidence>
<evidence type="ECO:0000256" key="22">
    <source>
        <dbReference type="SAM" id="MobiDB-lite"/>
    </source>
</evidence>
<dbReference type="Gene3D" id="3.40.630.10">
    <property type="entry name" value="Zn peptidases"/>
    <property type="match status" value="1"/>
</dbReference>
<dbReference type="AlphaFoldDB" id="A0A2I0U7Y5"/>
<evidence type="ECO:0000256" key="12">
    <source>
        <dbReference type="ARBA" id="ARBA00022801"/>
    </source>
</evidence>
<reference evidence="25" key="1">
    <citation type="submission" date="2017-11" db="EMBL/GenBank/DDBJ databases">
        <authorList>
            <person name="Lima N.C."/>
            <person name="Parody-Merino A.M."/>
            <person name="Battley P.F."/>
            <person name="Fidler A.E."/>
            <person name="Prosdocimi F."/>
        </authorList>
    </citation>
    <scope>NUCLEOTIDE SEQUENCE [LARGE SCALE GENOMIC DNA]</scope>
</reference>
<dbReference type="GO" id="GO:0006590">
    <property type="term" value="P:thyroid hormone generation"/>
    <property type="evidence" value="ECO:0007669"/>
    <property type="project" value="TreeGrafter"/>
</dbReference>
<keyword evidence="8 24" id="KW-0121">Carboxypeptidase</keyword>
<comment type="subunit">
    <text evidence="20">Homodimer. The monomeric form is inactive while the homodimer is active.</text>
</comment>
<keyword evidence="11" id="KW-0732">Signal</keyword>
<evidence type="ECO:0000256" key="3">
    <source>
        <dbReference type="ARBA" id="ARBA00004555"/>
    </source>
</evidence>
<evidence type="ECO:0000256" key="20">
    <source>
        <dbReference type="ARBA" id="ARBA00025833"/>
    </source>
</evidence>